<comment type="caution">
    <text evidence="1">The sequence shown here is derived from an EMBL/GenBank/DDBJ whole genome shotgun (WGS) entry which is preliminary data.</text>
</comment>
<accession>A0A939F383</accession>
<dbReference type="EMBL" id="JAFLRJ010000067">
    <property type="protein sequence ID" value="MBO0511731.1"/>
    <property type="molecule type" value="Genomic_DNA"/>
</dbReference>
<dbReference type="RefSeq" id="WP_206961141.1">
    <property type="nucleotide sequence ID" value="NZ_BAAAJJ010000013.1"/>
</dbReference>
<gene>
    <name evidence="1" type="ORF">J0695_07875</name>
</gene>
<proteinExistence type="predicted"/>
<dbReference type="InterPro" id="IPR029069">
    <property type="entry name" value="HotDog_dom_sf"/>
</dbReference>
<evidence type="ECO:0000313" key="1">
    <source>
        <dbReference type="EMBL" id="MBO0511731.1"/>
    </source>
</evidence>
<reference evidence="1" key="1">
    <citation type="submission" date="2021-03" db="EMBL/GenBank/DDBJ databases">
        <title>Streptomyces poriferae sp. nov., a novel marine sponge-derived Actinobacteria species with anti-MRSA activity.</title>
        <authorList>
            <person name="Sandoval-Powers M."/>
            <person name="Kralova S."/>
            <person name="Nguyen G.-S."/>
            <person name="Fawwal D."/>
            <person name="Degnes K."/>
            <person name="Klinkenberg G."/>
            <person name="Sletta H."/>
            <person name="Wentzel A."/>
            <person name="Liles M.R."/>
        </authorList>
    </citation>
    <scope>NUCLEOTIDE SEQUENCE</scope>
    <source>
        <strain evidence="1">DSM 41794</strain>
    </source>
</reference>
<dbReference type="CDD" id="cd03440">
    <property type="entry name" value="hot_dog"/>
    <property type="match status" value="1"/>
</dbReference>
<sequence length="243" mass="24691">MSAEIITVPAHVHGYPGIAFGGYVAGLLADRSEAKTVRVDFRGVVPVETPVRIAQSPDGGAELTSHTGDGATALALASPSDSAIDVPDAPSWTEALAATEARLRVPQEGFSDCFGCGIAVAPGRGLRLFPGRVPGRDLVAAAWTPDLSLGGADGQLPPEAVWSALDCPGGVAALLLGTAKPGLVTVALTATTPRPVVAGEPYVSYAWLVAESGRKHTVGIALSTPEGELCAVAEALWLDPRAG</sequence>
<dbReference type="Gene3D" id="3.10.129.10">
    <property type="entry name" value="Hotdog Thioesterase"/>
    <property type="match status" value="1"/>
</dbReference>
<organism evidence="1 2">
    <name type="scientific">Streptomyces beijiangensis</name>
    <dbReference type="NCBI Taxonomy" id="163361"/>
    <lineage>
        <taxon>Bacteria</taxon>
        <taxon>Bacillati</taxon>
        <taxon>Actinomycetota</taxon>
        <taxon>Actinomycetes</taxon>
        <taxon>Kitasatosporales</taxon>
        <taxon>Streptomycetaceae</taxon>
        <taxon>Streptomyces</taxon>
    </lineage>
</organism>
<keyword evidence="2" id="KW-1185">Reference proteome</keyword>
<dbReference type="Proteomes" id="UP000664167">
    <property type="component" value="Unassembled WGS sequence"/>
</dbReference>
<evidence type="ECO:0008006" key="3">
    <source>
        <dbReference type="Google" id="ProtNLM"/>
    </source>
</evidence>
<protein>
    <recommendedName>
        <fullName evidence="3">Thioesterase family protein</fullName>
    </recommendedName>
</protein>
<dbReference type="SUPFAM" id="SSF54637">
    <property type="entry name" value="Thioesterase/thiol ester dehydrase-isomerase"/>
    <property type="match status" value="1"/>
</dbReference>
<dbReference type="AlphaFoldDB" id="A0A939F383"/>
<evidence type="ECO:0000313" key="2">
    <source>
        <dbReference type="Proteomes" id="UP000664167"/>
    </source>
</evidence>
<name>A0A939F383_9ACTN</name>